<feature type="region of interest" description="Disordered" evidence="3">
    <location>
        <begin position="583"/>
        <end position="606"/>
    </location>
</feature>
<feature type="region of interest" description="Disordered" evidence="3">
    <location>
        <begin position="1"/>
        <end position="123"/>
    </location>
</feature>
<dbReference type="STRING" id="45351.A7S9P9"/>
<evidence type="ECO:0000256" key="1">
    <source>
        <dbReference type="ARBA" id="ARBA00023125"/>
    </source>
</evidence>
<dbReference type="InterPro" id="IPR055315">
    <property type="entry name" value="Cramped-like"/>
</dbReference>
<feature type="region of interest" description="Disordered" evidence="3">
    <location>
        <begin position="918"/>
        <end position="944"/>
    </location>
</feature>
<feature type="compositionally biased region" description="Low complexity" evidence="3">
    <location>
        <begin position="918"/>
        <end position="933"/>
    </location>
</feature>
<dbReference type="InParanoid" id="A7S9P9"/>
<evidence type="ECO:0000313" key="5">
    <source>
        <dbReference type="Proteomes" id="UP000001593"/>
    </source>
</evidence>
<protein>
    <recommendedName>
        <fullName evidence="6">Protein cramped-like</fullName>
    </recommendedName>
</protein>
<feature type="compositionally biased region" description="Polar residues" evidence="3">
    <location>
        <begin position="934"/>
        <end position="944"/>
    </location>
</feature>
<dbReference type="GO" id="GO:0003682">
    <property type="term" value="F:chromatin binding"/>
    <property type="evidence" value="ECO:0000318"/>
    <property type="project" value="GO_Central"/>
</dbReference>
<feature type="region of interest" description="Disordered" evidence="3">
    <location>
        <begin position="379"/>
        <end position="451"/>
    </location>
</feature>
<dbReference type="eggNOG" id="KOG4468">
    <property type="taxonomic scope" value="Eukaryota"/>
</dbReference>
<reference evidence="4 5" key="1">
    <citation type="journal article" date="2007" name="Science">
        <title>Sea anemone genome reveals ancestral eumetazoan gene repertoire and genomic organization.</title>
        <authorList>
            <person name="Putnam N.H."/>
            <person name="Srivastava M."/>
            <person name="Hellsten U."/>
            <person name="Dirks B."/>
            <person name="Chapman J."/>
            <person name="Salamov A."/>
            <person name="Terry A."/>
            <person name="Shapiro H."/>
            <person name="Lindquist E."/>
            <person name="Kapitonov V.V."/>
            <person name="Jurka J."/>
            <person name="Genikhovich G."/>
            <person name="Grigoriev I.V."/>
            <person name="Lucas S.M."/>
            <person name="Steele R.E."/>
            <person name="Finnerty J.R."/>
            <person name="Technau U."/>
            <person name="Martindale M.Q."/>
            <person name="Rokhsar D.S."/>
        </authorList>
    </citation>
    <scope>NUCLEOTIDE SEQUENCE [LARGE SCALE GENOMIC DNA]</scope>
    <source>
        <strain evidence="5">CH2 X CH6</strain>
    </source>
</reference>
<dbReference type="PANTHER" id="PTHR21677:SF1">
    <property type="entry name" value="PROTEIN CRAMPED-LIKE"/>
    <property type="match status" value="1"/>
</dbReference>
<feature type="compositionally biased region" description="Low complexity" evidence="3">
    <location>
        <begin position="397"/>
        <end position="407"/>
    </location>
</feature>
<feature type="compositionally biased region" description="Polar residues" evidence="3">
    <location>
        <begin position="105"/>
        <end position="116"/>
    </location>
</feature>
<evidence type="ECO:0008006" key="6">
    <source>
        <dbReference type="Google" id="ProtNLM"/>
    </source>
</evidence>
<dbReference type="GO" id="GO:0003677">
    <property type="term" value="F:DNA binding"/>
    <property type="evidence" value="ECO:0007669"/>
    <property type="project" value="UniProtKB-KW"/>
</dbReference>
<proteinExistence type="predicted"/>
<organism evidence="4 5">
    <name type="scientific">Nematostella vectensis</name>
    <name type="common">Starlet sea anemone</name>
    <dbReference type="NCBI Taxonomy" id="45351"/>
    <lineage>
        <taxon>Eukaryota</taxon>
        <taxon>Metazoa</taxon>
        <taxon>Cnidaria</taxon>
        <taxon>Anthozoa</taxon>
        <taxon>Hexacorallia</taxon>
        <taxon>Actiniaria</taxon>
        <taxon>Edwardsiidae</taxon>
        <taxon>Nematostella</taxon>
    </lineage>
</organism>
<dbReference type="KEGG" id="nve:5511165"/>
<dbReference type="GO" id="GO:0005634">
    <property type="term" value="C:nucleus"/>
    <property type="evidence" value="ECO:0000318"/>
    <property type="project" value="GO_Central"/>
</dbReference>
<dbReference type="GO" id="GO:0007389">
    <property type="term" value="P:pattern specification process"/>
    <property type="evidence" value="ECO:0000318"/>
    <property type="project" value="GO_Central"/>
</dbReference>
<keyword evidence="1" id="KW-0238">DNA-binding</keyword>
<dbReference type="HOGENOM" id="CLU_291224_0_0_1"/>
<dbReference type="OrthoDB" id="515799at2759"/>
<keyword evidence="2" id="KW-0539">Nucleus</keyword>
<evidence type="ECO:0000313" key="4">
    <source>
        <dbReference type="EMBL" id="EDO39547.1"/>
    </source>
</evidence>
<evidence type="ECO:0000256" key="2">
    <source>
        <dbReference type="ARBA" id="ARBA00023242"/>
    </source>
</evidence>
<evidence type="ECO:0000256" key="3">
    <source>
        <dbReference type="SAM" id="MobiDB-lite"/>
    </source>
</evidence>
<feature type="region of interest" description="Disordered" evidence="3">
    <location>
        <begin position="653"/>
        <end position="708"/>
    </location>
</feature>
<feature type="compositionally biased region" description="Basic and acidic residues" evidence="3">
    <location>
        <begin position="10"/>
        <end position="20"/>
    </location>
</feature>
<dbReference type="AlphaFoldDB" id="A7S9P9"/>
<keyword evidence="5" id="KW-1185">Reference proteome</keyword>
<gene>
    <name evidence="4" type="ORF">NEMVEDRAFT_v1g243801</name>
</gene>
<feature type="compositionally biased region" description="Basic and acidic residues" evidence="3">
    <location>
        <begin position="428"/>
        <end position="445"/>
    </location>
</feature>
<dbReference type="Gene3D" id="1.10.10.60">
    <property type="entry name" value="Homeodomain-like"/>
    <property type="match status" value="1"/>
</dbReference>
<dbReference type="OMA" id="CPARIRF"/>
<dbReference type="PANTHER" id="PTHR21677">
    <property type="entry name" value="CRAMPED PROTEIN"/>
    <property type="match status" value="1"/>
</dbReference>
<dbReference type="Proteomes" id="UP000001593">
    <property type="component" value="Unassembled WGS sequence"/>
</dbReference>
<dbReference type="EMBL" id="DS469605">
    <property type="protein sequence ID" value="EDO39547.1"/>
    <property type="molecule type" value="Genomic_DNA"/>
</dbReference>
<name>A7S9P9_NEMVE</name>
<feature type="compositionally biased region" description="Low complexity" evidence="3">
    <location>
        <begin position="664"/>
        <end position="694"/>
    </location>
</feature>
<sequence length="1049" mass="112585">MTTSSGVVSSKDESGNKEGNSDNSLEEGSAKGTIAIHETRSQKLSKLGSETQEESIKSSSTVASEISLPAPGVSTRSSSRPAKRQKLSNELISAIGSQDLKDESSTGSTAQTQKQTPGRVKKKRVKRQWESWVNRDKNAFFKALHDYGKDFDKIQSFIATKHKRRGDPLNLVKNKDQVRHFYYRTLNKILKYIPEDKQPTGETDPHQRTTNELFALMCYGEMRKKVCGGLCGKQWKKLTELMADGRASIRQNGRIIRLRAPTFKSTKEAEQNQGPPLPQKLLVEFLPVDNVAWATVQNLSQNPRLRTSVRPKRPLSVMLSYLMNKWPVKSPFTGEAQELCVSVPVGFDSLEESTASPFEIQAATPPNVVTCTVGQSTNNELTNEHESSTGSPAQADSSLLSSVSGRSTGIAPRKDTKCPSCGGPYKKCACDKKSPGKGTQDKPRTENSTSVTKLWTSETCGSITVGEIYCKLKRPPKLKFEYSWMKEDTCKTTYCSSSLHKLIDVAKTEFQNLRRSKAASKENATRENASTPLANVTKTTRIAPKLSLMLPTIGPSLGSSSVDTFAVPTQSTNSYNVAYNARKRARRRREYAGPPTKKLLPRPGQNSAIPKGAVAVSFIPQPGQAVGTILASNLHTGAGTGYLPIVSMAHSTAVKSGTRGPPKASSSSTTTTSSISSASQATTTTHTMPLTPAASPVSFSDQSAGSPMRLSEPVTTVLESGVQHPITDQCSLSPDISMLPITAVPTTAGFTSSERSSLGVLSLNPQSGIPFTDVSIPMVCTPLDGFPCSTGTNVLDSIISLTPGKIGQFDSSVTMNEDSTSELLASIMGLTKTTSGLLVSQTVSTHTTASTGIMSTAEPHVEELNSGISSEMPTSFGGLGDLLSGTSSSTLTPGFFSNSAVTVSSVVTSDKLLSGGITSTTSPITSPRLSPIRTTSEQPWLNGGDTSDSFSFLDKIIVSPEKERHPVPTELPVATMDTASQDLLLTHKHLPIGMEAIQTMMDENSVDYVKKFQDLVKDISAENNSSDSSGSGNTLSFRNILSKNIPEDK</sequence>
<accession>A7S9P9</accession>